<evidence type="ECO:0000256" key="3">
    <source>
        <dbReference type="ARBA" id="ARBA00022643"/>
    </source>
</evidence>
<dbReference type="InterPro" id="IPR012349">
    <property type="entry name" value="Split_barrel_FMN-bd"/>
</dbReference>
<feature type="binding site" evidence="5">
    <location>
        <position position="189"/>
    </location>
    <ligand>
        <name>substrate</name>
    </ligand>
</feature>
<evidence type="ECO:0000259" key="6">
    <source>
        <dbReference type="Pfam" id="PF01243"/>
    </source>
</evidence>
<feature type="binding site" evidence="5">
    <location>
        <position position="141"/>
    </location>
    <ligand>
        <name>FMN</name>
        <dbReference type="ChEBI" id="CHEBI:58210"/>
    </ligand>
</feature>
<dbReference type="InterPro" id="IPR000659">
    <property type="entry name" value="Pyridox_Oxase"/>
</dbReference>
<feature type="binding site" evidence="5">
    <location>
        <position position="181"/>
    </location>
    <ligand>
        <name>substrate</name>
    </ligand>
</feature>
<protein>
    <recommendedName>
        <fullName evidence="5">Pyridoxine/pyridoxamine 5'-phosphate oxidase</fullName>
        <ecNumber evidence="5">1.4.3.5</ecNumber>
    </recommendedName>
    <alternativeName>
        <fullName evidence="5">PNP/PMP oxidase</fullName>
        <shortName evidence="5">PNPOx</shortName>
    </alternativeName>
    <alternativeName>
        <fullName evidence="5">Pyridoxal 5'-phosphate synthase</fullName>
    </alternativeName>
</protein>
<dbReference type="PROSITE" id="PS01064">
    <property type="entry name" value="PYRIDOX_OXIDASE"/>
    <property type="match status" value="1"/>
</dbReference>
<name>H0QY29_9ACTN</name>
<comment type="cofactor">
    <cofactor evidence="5">
        <name>FMN</name>
        <dbReference type="ChEBI" id="CHEBI:58210"/>
    </cofactor>
    <text evidence="5">Binds 1 FMN per subunit.</text>
</comment>
<feature type="binding site" evidence="5">
    <location>
        <begin position="253"/>
        <end position="255"/>
    </location>
    <ligand>
        <name>substrate</name>
    </ligand>
</feature>
<evidence type="ECO:0000256" key="5">
    <source>
        <dbReference type="HAMAP-Rule" id="MF_01629"/>
    </source>
</evidence>
<gene>
    <name evidence="5 8" type="primary">pdxH</name>
    <name evidence="8" type="ORF">GOEFS_037_00330</name>
</gene>
<feature type="binding site" evidence="5">
    <location>
        <position position="247"/>
    </location>
    <ligand>
        <name>FMN</name>
        <dbReference type="ChEBI" id="CHEBI:58210"/>
    </ligand>
</feature>
<keyword evidence="4 5" id="KW-0560">Oxidoreductase</keyword>
<feature type="binding site" evidence="5">
    <location>
        <position position="185"/>
    </location>
    <ligand>
        <name>substrate</name>
    </ligand>
</feature>
<evidence type="ECO:0000259" key="7">
    <source>
        <dbReference type="Pfam" id="PF10590"/>
    </source>
</evidence>
<feature type="binding site" evidence="5">
    <location>
        <begin position="198"/>
        <end position="199"/>
    </location>
    <ligand>
        <name>FMN</name>
        <dbReference type="ChEBI" id="CHEBI:58210"/>
    </ligand>
</feature>
<feature type="binding site" evidence="5">
    <location>
        <position position="163"/>
    </location>
    <ligand>
        <name>FMN</name>
        <dbReference type="ChEBI" id="CHEBI:58210"/>
    </ligand>
</feature>
<dbReference type="STRING" id="1077974.GOEFS_037_00330"/>
<feature type="binding site" evidence="5">
    <location>
        <begin position="134"/>
        <end position="135"/>
    </location>
    <ligand>
        <name>FMN</name>
        <dbReference type="ChEBI" id="CHEBI:58210"/>
    </ligand>
</feature>
<evidence type="ECO:0000256" key="4">
    <source>
        <dbReference type="ARBA" id="ARBA00023002"/>
    </source>
</evidence>
<dbReference type="InterPro" id="IPR019576">
    <property type="entry name" value="Pyridoxamine_oxidase_dimer_C"/>
</dbReference>
<dbReference type="InterPro" id="IPR011576">
    <property type="entry name" value="Pyridox_Oxase_N"/>
</dbReference>
<keyword evidence="9" id="KW-1185">Reference proteome</keyword>
<dbReference type="PANTHER" id="PTHR10851">
    <property type="entry name" value="PYRIDOXINE-5-PHOSPHATE OXIDASE"/>
    <property type="match status" value="1"/>
</dbReference>
<organism evidence="8 9">
    <name type="scientific">Gordonia effusa NBRC 100432</name>
    <dbReference type="NCBI Taxonomy" id="1077974"/>
    <lineage>
        <taxon>Bacteria</taxon>
        <taxon>Bacillati</taxon>
        <taxon>Actinomycetota</taxon>
        <taxon>Actinomycetes</taxon>
        <taxon>Mycobacteriales</taxon>
        <taxon>Gordoniaceae</taxon>
        <taxon>Gordonia</taxon>
    </lineage>
</organism>
<evidence type="ECO:0000256" key="1">
    <source>
        <dbReference type="ARBA" id="ARBA00007301"/>
    </source>
</evidence>
<dbReference type="AlphaFoldDB" id="H0QY29"/>
<feature type="binding site" evidence="5">
    <location>
        <position position="257"/>
    </location>
    <ligand>
        <name>FMN</name>
        <dbReference type="ChEBI" id="CHEBI:58210"/>
    </ligand>
</feature>
<comment type="similarity">
    <text evidence="1 5">Belongs to the pyridoxamine 5'-phosphate oxidase family.</text>
</comment>
<dbReference type="Pfam" id="PF01243">
    <property type="entry name" value="PNPOx_N"/>
    <property type="match status" value="1"/>
</dbReference>
<dbReference type="InterPro" id="IPR019740">
    <property type="entry name" value="Pyridox_Oxase_CS"/>
</dbReference>
<dbReference type="GO" id="GO:0004733">
    <property type="term" value="F:pyridoxamine phosphate oxidase activity"/>
    <property type="evidence" value="ECO:0007669"/>
    <property type="project" value="UniProtKB-UniRule"/>
</dbReference>
<evidence type="ECO:0000313" key="8">
    <source>
        <dbReference type="EMBL" id="GAB17730.1"/>
    </source>
</evidence>
<dbReference type="PANTHER" id="PTHR10851:SF0">
    <property type="entry name" value="PYRIDOXINE-5'-PHOSPHATE OXIDASE"/>
    <property type="match status" value="1"/>
</dbReference>
<comment type="subunit">
    <text evidence="5">Homodimer.</text>
</comment>
<dbReference type="NCBIfam" id="NF004231">
    <property type="entry name" value="PRK05679.1"/>
    <property type="match status" value="1"/>
</dbReference>
<keyword evidence="5" id="KW-0664">Pyridoxine biosynthesis</keyword>
<dbReference type="Gene3D" id="2.30.110.10">
    <property type="entry name" value="Electron Transport, Fmn-binding Protein, Chain A"/>
    <property type="match status" value="1"/>
</dbReference>
<feature type="domain" description="Pyridoxamine 5'-phosphate oxidase N-terminal" evidence="6">
    <location>
        <begin position="101"/>
        <end position="216"/>
    </location>
</feature>
<proteinExistence type="inferred from homology"/>
<comment type="catalytic activity">
    <reaction evidence="5">
        <text>pyridoxamine 5'-phosphate + O2 + H2O = pyridoxal 5'-phosphate + H2O2 + NH4(+)</text>
        <dbReference type="Rhea" id="RHEA:15817"/>
        <dbReference type="ChEBI" id="CHEBI:15377"/>
        <dbReference type="ChEBI" id="CHEBI:15379"/>
        <dbReference type="ChEBI" id="CHEBI:16240"/>
        <dbReference type="ChEBI" id="CHEBI:28938"/>
        <dbReference type="ChEBI" id="CHEBI:58451"/>
        <dbReference type="ChEBI" id="CHEBI:597326"/>
        <dbReference type="EC" id="1.4.3.5"/>
    </reaction>
</comment>
<comment type="catalytic activity">
    <reaction evidence="5">
        <text>pyridoxine 5'-phosphate + O2 = pyridoxal 5'-phosphate + H2O2</text>
        <dbReference type="Rhea" id="RHEA:15149"/>
        <dbReference type="ChEBI" id="CHEBI:15379"/>
        <dbReference type="ChEBI" id="CHEBI:16240"/>
        <dbReference type="ChEBI" id="CHEBI:58589"/>
        <dbReference type="ChEBI" id="CHEBI:597326"/>
        <dbReference type="EC" id="1.4.3.5"/>
    </reaction>
</comment>
<dbReference type="Pfam" id="PF10590">
    <property type="entry name" value="PNP_phzG_C"/>
    <property type="match status" value="1"/>
</dbReference>
<feature type="domain" description="Pyridoxine 5'-phosphate oxidase dimerisation C-terminal" evidence="7">
    <location>
        <begin position="234"/>
        <end position="274"/>
    </location>
</feature>
<dbReference type="HAMAP" id="MF_01629">
    <property type="entry name" value="PdxH"/>
    <property type="match status" value="1"/>
</dbReference>
<accession>H0QY29</accession>
<dbReference type="GO" id="GO:0010181">
    <property type="term" value="F:FMN binding"/>
    <property type="evidence" value="ECO:0007669"/>
    <property type="project" value="UniProtKB-UniRule"/>
</dbReference>
<dbReference type="EC" id="1.4.3.5" evidence="5"/>
<dbReference type="Proteomes" id="UP000035034">
    <property type="component" value="Unassembled WGS sequence"/>
</dbReference>
<comment type="caution">
    <text evidence="8">The sequence shown here is derived from an EMBL/GenBank/DDBJ whole genome shotgun (WGS) entry which is preliminary data.</text>
</comment>
<sequence>MGSTQQAVDVGLINSASRLRTVPPNSSDDSIDLAGMRVGYGVRADEESTGADGLAAHLDVTWLVGDPPWLALFNRWLADVIRGGEPAGTSDAQARSMSYIEANAMVLGTVDADGHPQTRTVLCKGVDATGVVFFTGYDSAKGQALQVNPYASATFPWINLERQVHFRGPVSKVSPAETQAYWESRPRGSQLSAYASAQSTPIGSREELEAKAAAIAERFGGVDGSEPVAVPPTWGGYRIDPRVVEFWQGRADRLHNRVRATLVDDGWLVERLQP</sequence>
<evidence type="ECO:0000256" key="2">
    <source>
        <dbReference type="ARBA" id="ARBA00022630"/>
    </source>
</evidence>
<reference evidence="8 9" key="1">
    <citation type="submission" date="2011-12" db="EMBL/GenBank/DDBJ databases">
        <title>Whole genome shotgun sequence of Gordonia effusa NBRC 100432.</title>
        <authorList>
            <person name="Yoshida I."/>
            <person name="Takarada H."/>
            <person name="Hosoyama A."/>
            <person name="Tsuchikane K."/>
            <person name="Katsumata H."/>
            <person name="Yamazaki S."/>
            <person name="Fujita N."/>
        </authorList>
    </citation>
    <scope>NUCLEOTIDE SEQUENCE [LARGE SCALE GENOMIC DNA]</scope>
    <source>
        <strain evidence="8 9">NBRC 100432</strain>
    </source>
</reference>
<keyword evidence="3 5" id="KW-0288">FMN</keyword>
<dbReference type="NCBIfam" id="TIGR00558">
    <property type="entry name" value="pdxH"/>
    <property type="match status" value="1"/>
</dbReference>
<comment type="pathway">
    <text evidence="5">Cofactor metabolism; pyridoxal 5'-phosphate salvage; pyridoxal 5'-phosphate from pyridoxine 5'-phosphate: step 1/1.</text>
</comment>
<keyword evidence="2 5" id="KW-0285">Flavoprotein</keyword>
<dbReference type="GO" id="GO:0008615">
    <property type="term" value="P:pyridoxine biosynthetic process"/>
    <property type="evidence" value="ECO:0007669"/>
    <property type="project" value="UniProtKB-UniRule"/>
</dbReference>
<feature type="binding site" evidence="5">
    <location>
        <begin position="119"/>
        <end position="124"/>
    </location>
    <ligand>
        <name>FMN</name>
        <dbReference type="ChEBI" id="CHEBI:58210"/>
    </ligand>
</feature>
<dbReference type="EMBL" id="BAEH01000037">
    <property type="protein sequence ID" value="GAB17730.1"/>
    <property type="molecule type" value="Genomic_DNA"/>
</dbReference>
<comment type="caution">
    <text evidence="5">Lacks conserved residue(s) required for the propagation of feature annotation.</text>
</comment>
<evidence type="ECO:0000313" key="9">
    <source>
        <dbReference type="Proteomes" id="UP000035034"/>
    </source>
</evidence>
<feature type="binding site" evidence="5">
    <location>
        <position position="124"/>
    </location>
    <ligand>
        <name>substrate</name>
    </ligand>
</feature>
<comment type="pathway">
    <text evidence="5">Cofactor metabolism; pyridoxal 5'-phosphate salvage; pyridoxal 5'-phosphate from pyridoxamine 5'-phosphate: step 1/1.</text>
</comment>
<dbReference type="SUPFAM" id="SSF50475">
    <property type="entry name" value="FMN-binding split barrel"/>
    <property type="match status" value="1"/>
</dbReference>
<dbReference type="eggNOG" id="COG0259">
    <property type="taxonomic scope" value="Bacteria"/>
</dbReference>
<comment type="function">
    <text evidence="5">Catalyzes the oxidation of either pyridoxine 5'-phosphate (PNP) or pyridoxamine 5'-phosphate (PMP) into pyridoxal 5'-phosphate (PLP).</text>
</comment>
<dbReference type="UniPathway" id="UPA01068">
    <property type="reaction ID" value="UER00304"/>
</dbReference>